<evidence type="ECO:0000313" key="12">
    <source>
        <dbReference type="Proteomes" id="UP000689195"/>
    </source>
</evidence>
<dbReference type="InterPro" id="IPR044492">
    <property type="entry name" value="P_typ_ATPase_HD_dom"/>
</dbReference>
<feature type="transmembrane region" description="Helical" evidence="8">
    <location>
        <begin position="855"/>
        <end position="872"/>
    </location>
</feature>
<feature type="transmembrane region" description="Helical" evidence="8">
    <location>
        <begin position="29"/>
        <end position="47"/>
    </location>
</feature>
<evidence type="ECO:0000256" key="1">
    <source>
        <dbReference type="ARBA" id="ARBA00004141"/>
    </source>
</evidence>
<keyword evidence="8" id="KW-0472">Membrane</keyword>
<keyword evidence="3 8" id="KW-0479">Metal-binding</keyword>
<dbReference type="InterPro" id="IPR001757">
    <property type="entry name" value="P_typ_ATPase"/>
</dbReference>
<comment type="subcellular location">
    <subcellularLocation>
        <location evidence="1 8">Membrane</location>
        <topology evidence="1 8">Multi-pass membrane protein</topology>
    </subcellularLocation>
</comment>
<keyword evidence="8" id="KW-0812">Transmembrane</keyword>
<keyword evidence="8" id="KW-1133">Transmembrane helix</keyword>
<keyword evidence="7 8" id="KW-1278">Translocase</keyword>
<dbReference type="SFLD" id="SFLDS00003">
    <property type="entry name" value="Haloacid_Dehalogenase"/>
    <property type="match status" value="1"/>
</dbReference>
<keyword evidence="6 8" id="KW-0460">Magnesium</keyword>
<evidence type="ECO:0000256" key="3">
    <source>
        <dbReference type="ARBA" id="ARBA00022723"/>
    </source>
</evidence>
<feature type="domain" description="P5B-type ATPase N-terminal" evidence="10">
    <location>
        <begin position="16"/>
        <end position="96"/>
    </location>
</feature>
<protein>
    <recommendedName>
        <fullName evidence="8">Cation-transporting ATPase</fullName>
        <ecNumber evidence="8">7.2.2.-</ecNumber>
    </recommendedName>
</protein>
<dbReference type="EC" id="7.2.2.-" evidence="8"/>
<keyword evidence="5 8" id="KW-0067">ATP-binding</keyword>
<dbReference type="InterPro" id="IPR006544">
    <property type="entry name" value="P-type_TPase_V"/>
</dbReference>
<dbReference type="Pfam" id="PF00122">
    <property type="entry name" value="E1-E2_ATPase"/>
    <property type="match status" value="1"/>
</dbReference>
<dbReference type="PANTHER" id="PTHR45630">
    <property type="entry name" value="CATION-TRANSPORTING ATPASE-RELATED"/>
    <property type="match status" value="1"/>
</dbReference>
<name>A0A8S1WZC5_9CILI</name>
<feature type="domain" description="P-type ATPase A" evidence="9">
    <location>
        <begin position="214"/>
        <end position="306"/>
    </location>
</feature>
<comment type="caution">
    <text evidence="11">The sequence shown here is derived from an EMBL/GenBank/DDBJ whole genome shotgun (WGS) entry which is preliminary data.</text>
</comment>
<dbReference type="AlphaFoldDB" id="A0A8S1WZC5"/>
<feature type="transmembrane region" description="Helical" evidence="8">
    <location>
        <begin position="967"/>
        <end position="989"/>
    </location>
</feature>
<evidence type="ECO:0000256" key="5">
    <source>
        <dbReference type="ARBA" id="ARBA00022840"/>
    </source>
</evidence>
<dbReference type="GO" id="GO:0005524">
    <property type="term" value="F:ATP binding"/>
    <property type="evidence" value="ECO:0007669"/>
    <property type="project" value="UniProtKB-UniRule"/>
</dbReference>
<feature type="transmembrane region" description="Helical" evidence="8">
    <location>
        <begin position="140"/>
        <end position="162"/>
    </location>
</feature>
<feature type="transmembrane region" description="Helical" evidence="8">
    <location>
        <begin position="328"/>
        <end position="346"/>
    </location>
</feature>
<dbReference type="Pfam" id="PF13246">
    <property type="entry name" value="Cation_ATPase"/>
    <property type="match status" value="1"/>
</dbReference>
<evidence type="ECO:0000256" key="2">
    <source>
        <dbReference type="ARBA" id="ARBA00022553"/>
    </source>
</evidence>
<accession>A0A8S1WZC5</accession>
<evidence type="ECO:0000256" key="4">
    <source>
        <dbReference type="ARBA" id="ARBA00022741"/>
    </source>
</evidence>
<dbReference type="GO" id="GO:0016020">
    <property type="term" value="C:membrane"/>
    <property type="evidence" value="ECO:0007669"/>
    <property type="project" value="UniProtKB-SubCell"/>
</dbReference>
<evidence type="ECO:0000256" key="8">
    <source>
        <dbReference type="RuleBase" id="RU362082"/>
    </source>
</evidence>
<dbReference type="GO" id="GO:0019829">
    <property type="term" value="F:ATPase-coupled monoatomic cation transmembrane transporter activity"/>
    <property type="evidence" value="ECO:0007669"/>
    <property type="project" value="UniProtKB-UniRule"/>
</dbReference>
<evidence type="ECO:0000259" key="10">
    <source>
        <dbReference type="Pfam" id="PF12409"/>
    </source>
</evidence>
<dbReference type="GO" id="GO:0046872">
    <property type="term" value="F:metal ion binding"/>
    <property type="evidence" value="ECO:0007669"/>
    <property type="project" value="UniProtKB-UniRule"/>
</dbReference>
<dbReference type="EMBL" id="CAJJDO010000105">
    <property type="protein sequence ID" value="CAD8193987.1"/>
    <property type="molecule type" value="Genomic_DNA"/>
</dbReference>
<dbReference type="SFLD" id="SFLDF00027">
    <property type="entry name" value="p-type_atpase"/>
    <property type="match status" value="1"/>
</dbReference>
<sequence length="1041" mass="120568">MIFKVKSSDIEGQHSLIEVVPVILSKSRILVTIILSIITCSLFALLMKWNNKLYRIILFIKIDEQQCTHYLVTNSYNQQSICKKIYQLNHDSFQPVDFLKHNTVEIKQRQLQMLINTDLSHQLRYDIYGNSKLQVPIQSLLTYLFQELTSPFYMLQYFSVLLWIIEGFIMFSIVLISFSFLACLINYFLMRKSRIQLQQLANIKQNVKLIDNKIIDGSELIVGDQFFIEEHLQLNCDCLLIQGDVMVNEATLTGETVPIPKQAIKELSNDIYEHTLFEGTKVIKISPYQQNIGLVIRTGYGSLRGQYFRNVLFPPLPSRVFYIQACKFLIILGLIILSIFTLLLIVKYQYMHYSIKLIIVRYLDAITWIIPPALPIFFSLNQTISLLKLKQIDIVGSNPIKTEDSGKIDTICFDKTGTLSTLGLQANDYIPHQDSLLEIMACCHHLTIINSELSGDPLELEMFKLADYDINFDNQKYFKVSKNQKCFQVIKIFEFNSHLQRMSVIVFNELENQYYLFVKGSPEKLIELSNKQFDQSLLNQLQQQTYQGLRVIGLAQKQLMFDQIDLDRNILENQLNFIGLFTLKNYLKDDTSQVIEELLKSNLDLRIISGDNPLTTVHCAYESNLIKNKQNTIILDYDDQQEILLLQDLNQQFQTKTQLDSKLGSQFNFIIIQLELILNRNCDFAITGNLWGYLLSNKVNDISLNQSIDQSYYKQLRQTDEIDIKFINCLNNLVRKTKIFTRMKPNQKKEIVQYLQNQLNKNVMMVGDGANDCSAIAEALVGVSFNSSDASYTSPFSYKKDSIQCVKLILLQGRSTKSIIIEIFQYYVLISVLKFTGTALLQFQGMNFGDFQYIYMNYLSSIPVLILLTLSLREDKLTDAIPNDNIFAINNQLQFYNIFILTSFSCLIIFFIVIDNSEPPTLPNPIDSYLKEGPLNSVMMIVNQYYNMIICIILYQSNPFKKPLYLNYSLLSWIVLCLIIAIIVTFNKYTRSWLSIVDIEEEIFRHVDVLVFFIIFCTSALCYFCQSILKLKFPLIKSIQI</sequence>
<dbReference type="GO" id="GO:0140358">
    <property type="term" value="F:P-type transmembrane transporter activity"/>
    <property type="evidence" value="ECO:0007669"/>
    <property type="project" value="InterPro"/>
</dbReference>
<dbReference type="InterPro" id="IPR059000">
    <property type="entry name" value="ATPase_P-type_domA"/>
</dbReference>
<feature type="transmembrane region" description="Helical" evidence="8">
    <location>
        <begin position="358"/>
        <end position="380"/>
    </location>
</feature>
<comment type="catalytic activity">
    <reaction evidence="8">
        <text>ATP + H2O = ADP + phosphate + H(+)</text>
        <dbReference type="Rhea" id="RHEA:13065"/>
        <dbReference type="ChEBI" id="CHEBI:15377"/>
        <dbReference type="ChEBI" id="CHEBI:15378"/>
        <dbReference type="ChEBI" id="CHEBI:30616"/>
        <dbReference type="ChEBI" id="CHEBI:43474"/>
        <dbReference type="ChEBI" id="CHEBI:456216"/>
    </reaction>
</comment>
<dbReference type="Proteomes" id="UP000689195">
    <property type="component" value="Unassembled WGS sequence"/>
</dbReference>
<dbReference type="NCBIfam" id="TIGR01494">
    <property type="entry name" value="ATPase_P-type"/>
    <property type="match status" value="1"/>
</dbReference>
<feature type="transmembrane region" description="Helical" evidence="8">
    <location>
        <begin position="168"/>
        <end position="189"/>
    </location>
</feature>
<evidence type="ECO:0000256" key="6">
    <source>
        <dbReference type="ARBA" id="ARBA00022842"/>
    </source>
</evidence>
<feature type="transmembrane region" description="Helical" evidence="8">
    <location>
        <begin position="1009"/>
        <end position="1029"/>
    </location>
</feature>
<dbReference type="OrthoDB" id="10256233at2759"/>
<reference evidence="11" key="1">
    <citation type="submission" date="2021-01" db="EMBL/GenBank/DDBJ databases">
        <authorList>
            <consortium name="Genoscope - CEA"/>
            <person name="William W."/>
        </authorList>
    </citation>
    <scope>NUCLEOTIDE SEQUENCE</scope>
</reference>
<dbReference type="GO" id="GO:0016887">
    <property type="term" value="F:ATP hydrolysis activity"/>
    <property type="evidence" value="ECO:0007669"/>
    <property type="project" value="InterPro"/>
</dbReference>
<keyword evidence="2" id="KW-0597">Phosphoprotein</keyword>
<dbReference type="NCBIfam" id="TIGR01657">
    <property type="entry name" value="P-ATPase-V"/>
    <property type="match status" value="1"/>
</dbReference>
<evidence type="ECO:0000313" key="11">
    <source>
        <dbReference type="EMBL" id="CAD8193987.1"/>
    </source>
</evidence>
<feature type="transmembrane region" description="Helical" evidence="8">
    <location>
        <begin position="824"/>
        <end position="843"/>
    </location>
</feature>
<proteinExistence type="inferred from homology"/>
<keyword evidence="12" id="KW-1185">Reference proteome</keyword>
<feature type="transmembrane region" description="Helical" evidence="8">
    <location>
        <begin position="934"/>
        <end position="955"/>
    </location>
</feature>
<evidence type="ECO:0000256" key="7">
    <source>
        <dbReference type="ARBA" id="ARBA00022967"/>
    </source>
</evidence>
<gene>
    <name evidence="11" type="ORF">PPENT_87.1.T1050147</name>
</gene>
<comment type="similarity">
    <text evidence="8">Belongs to the cation transport ATPase (P-type) (TC 3.A.3) family. Type V subfamily.</text>
</comment>
<dbReference type="Pfam" id="PF12409">
    <property type="entry name" value="P5-ATPase"/>
    <property type="match status" value="1"/>
</dbReference>
<dbReference type="SFLD" id="SFLDG00002">
    <property type="entry name" value="C1.7:_P-type_atpase_like"/>
    <property type="match status" value="1"/>
</dbReference>
<keyword evidence="4 8" id="KW-0547">Nucleotide-binding</keyword>
<feature type="transmembrane region" description="Helical" evidence="8">
    <location>
        <begin position="893"/>
        <end position="914"/>
    </location>
</feature>
<dbReference type="PANTHER" id="PTHR45630:SF8">
    <property type="entry name" value="CATION-TRANSPORTING ATPASE"/>
    <property type="match status" value="1"/>
</dbReference>
<dbReference type="InterPro" id="IPR047819">
    <property type="entry name" value="P5A-ATPase_N"/>
</dbReference>
<organism evidence="11 12">
    <name type="scientific">Paramecium pentaurelia</name>
    <dbReference type="NCBI Taxonomy" id="43138"/>
    <lineage>
        <taxon>Eukaryota</taxon>
        <taxon>Sar</taxon>
        <taxon>Alveolata</taxon>
        <taxon>Ciliophora</taxon>
        <taxon>Intramacronucleata</taxon>
        <taxon>Oligohymenophorea</taxon>
        <taxon>Peniculida</taxon>
        <taxon>Parameciidae</taxon>
        <taxon>Paramecium</taxon>
    </lineage>
</organism>
<evidence type="ECO:0000259" key="9">
    <source>
        <dbReference type="Pfam" id="PF00122"/>
    </source>
</evidence>